<keyword evidence="2 4" id="KW-0378">Hydrolase</keyword>
<dbReference type="GO" id="GO:0004806">
    <property type="term" value="F:triacylglycerol lipase activity"/>
    <property type="evidence" value="ECO:0007669"/>
    <property type="project" value="TreeGrafter"/>
</dbReference>
<comment type="similarity">
    <text evidence="1">Belongs to the 'GDXG' lipolytic enzyme family.</text>
</comment>
<feature type="domain" description="Alpha/beta hydrolase fold-3" evidence="3">
    <location>
        <begin position="76"/>
        <end position="265"/>
    </location>
</feature>
<name>A0A9X4LZQ8_9ACTN</name>
<dbReference type="EMBL" id="JANRHA010000007">
    <property type="protein sequence ID" value="MDG3015358.1"/>
    <property type="molecule type" value="Genomic_DNA"/>
</dbReference>
<evidence type="ECO:0000313" key="5">
    <source>
        <dbReference type="Proteomes" id="UP001152755"/>
    </source>
</evidence>
<dbReference type="PANTHER" id="PTHR48081">
    <property type="entry name" value="AB HYDROLASE SUPERFAMILY PROTEIN C4A8.06C"/>
    <property type="match status" value="1"/>
</dbReference>
<dbReference type="Gene3D" id="3.40.50.1820">
    <property type="entry name" value="alpha/beta hydrolase"/>
    <property type="match status" value="1"/>
</dbReference>
<dbReference type="Proteomes" id="UP001152755">
    <property type="component" value="Unassembled WGS sequence"/>
</dbReference>
<dbReference type="RefSeq" id="WP_277835357.1">
    <property type="nucleotide sequence ID" value="NZ_JAAIVF010000008.1"/>
</dbReference>
<dbReference type="InterPro" id="IPR029058">
    <property type="entry name" value="AB_hydrolase_fold"/>
</dbReference>
<dbReference type="InterPro" id="IPR050300">
    <property type="entry name" value="GDXG_lipolytic_enzyme"/>
</dbReference>
<keyword evidence="5" id="KW-1185">Reference proteome</keyword>
<organism evidence="4 5">
    <name type="scientific">Speluncibacter jeojiensis</name>
    <dbReference type="NCBI Taxonomy" id="2710754"/>
    <lineage>
        <taxon>Bacteria</taxon>
        <taxon>Bacillati</taxon>
        <taxon>Actinomycetota</taxon>
        <taxon>Actinomycetes</taxon>
        <taxon>Mycobacteriales</taxon>
        <taxon>Speluncibacteraceae</taxon>
        <taxon>Speluncibacter</taxon>
    </lineage>
</organism>
<dbReference type="InterPro" id="IPR013094">
    <property type="entry name" value="AB_hydrolase_3"/>
</dbReference>
<dbReference type="PANTHER" id="PTHR48081:SF30">
    <property type="entry name" value="ACETYL-HYDROLASE LIPR-RELATED"/>
    <property type="match status" value="1"/>
</dbReference>
<dbReference type="InterPro" id="IPR002168">
    <property type="entry name" value="Lipase_GDXG_HIS_AS"/>
</dbReference>
<dbReference type="AlphaFoldDB" id="A0A9X4LZQ8"/>
<dbReference type="Pfam" id="PF07859">
    <property type="entry name" value="Abhydrolase_3"/>
    <property type="match status" value="1"/>
</dbReference>
<accession>A0A9X4LZQ8</accession>
<dbReference type="SUPFAM" id="SSF53474">
    <property type="entry name" value="alpha/beta-Hydrolases"/>
    <property type="match status" value="1"/>
</dbReference>
<protein>
    <submittedName>
        <fullName evidence="4">Alpha/beta hydrolase</fullName>
    </submittedName>
</protein>
<evidence type="ECO:0000256" key="1">
    <source>
        <dbReference type="ARBA" id="ARBA00010515"/>
    </source>
</evidence>
<reference evidence="4" key="1">
    <citation type="submission" date="2022-08" db="EMBL/GenBank/DDBJ databases">
        <title>Genome analysis of Corynebacteriales strain.</title>
        <authorList>
            <person name="Lee S.D."/>
        </authorList>
    </citation>
    <scope>NUCLEOTIDE SEQUENCE</scope>
    <source>
        <strain evidence="4">D3-21</strain>
    </source>
</reference>
<evidence type="ECO:0000256" key="2">
    <source>
        <dbReference type="ARBA" id="ARBA00022801"/>
    </source>
</evidence>
<dbReference type="PROSITE" id="PS01173">
    <property type="entry name" value="LIPASE_GDXG_HIS"/>
    <property type="match status" value="1"/>
</dbReference>
<evidence type="ECO:0000313" key="4">
    <source>
        <dbReference type="EMBL" id="MDG3015358.1"/>
    </source>
</evidence>
<evidence type="ECO:0000259" key="3">
    <source>
        <dbReference type="Pfam" id="PF07859"/>
    </source>
</evidence>
<sequence length="300" mass="31891">MRLPYLPRPLVAAGMGVFYRLVLTPRLSWRAQRTLLDAGAVLQTVPSGVVVEHIRIGGRPAEKLTARGAGDPDTAVLYLHGGAYTIGSPKTHRSLAGHLARGTGAMVVTLDYRLAPEHRYPAAVDDAVAAYLELLERRGLAPERVAIVGDSAGGGLAAASARRLIDEHGIRPGALVLLSPWVDPADENAPAARDLVVSTGWSRPAARAYLGDASPTDPGFAPAHAATEGMPPTLIQVGTGEILYPQDLAYAEKLRAGGVEVTLSESTLWHVAQLQASLLRDAAVAVDEINDFLRVRLRHR</sequence>
<gene>
    <name evidence="4" type="ORF">NVS88_12440</name>
</gene>
<comment type="caution">
    <text evidence="4">The sequence shown here is derived from an EMBL/GenBank/DDBJ whole genome shotgun (WGS) entry which is preliminary data.</text>
</comment>
<proteinExistence type="inferred from homology"/>